<dbReference type="SUPFAM" id="SSF56112">
    <property type="entry name" value="Protein kinase-like (PK-like)"/>
    <property type="match status" value="1"/>
</dbReference>
<dbReference type="OrthoDB" id="9908981at2759"/>
<dbReference type="Gene3D" id="3.30.200.20">
    <property type="entry name" value="Phosphorylase Kinase, domain 1"/>
    <property type="match status" value="1"/>
</dbReference>
<organism evidence="12 13">
    <name type="scientific">Tetrahymena thermophila (strain SB210)</name>
    <dbReference type="NCBI Taxonomy" id="312017"/>
    <lineage>
        <taxon>Eukaryota</taxon>
        <taxon>Sar</taxon>
        <taxon>Alveolata</taxon>
        <taxon>Ciliophora</taxon>
        <taxon>Intramacronucleata</taxon>
        <taxon>Oligohymenophorea</taxon>
        <taxon>Hymenostomatida</taxon>
        <taxon>Tetrahymenina</taxon>
        <taxon>Tetrahymenidae</taxon>
        <taxon>Tetrahymena</taxon>
    </lineage>
</organism>
<feature type="domain" description="Protein kinase" evidence="10">
    <location>
        <begin position="283"/>
        <end position="589"/>
    </location>
</feature>
<evidence type="ECO:0000256" key="5">
    <source>
        <dbReference type="ARBA" id="ARBA00022777"/>
    </source>
</evidence>
<feature type="compositionally biased region" description="Polar residues" evidence="9">
    <location>
        <begin position="241"/>
        <end position="252"/>
    </location>
</feature>
<dbReference type="InterPro" id="IPR000719">
    <property type="entry name" value="Prot_kinase_dom"/>
</dbReference>
<dbReference type="PANTHER" id="PTHR24356:SF407">
    <property type="entry name" value="RAC SERINE_THREONINE-PROTEIN KINASE"/>
    <property type="match status" value="1"/>
</dbReference>
<evidence type="ECO:0000256" key="4">
    <source>
        <dbReference type="ARBA" id="ARBA00022741"/>
    </source>
</evidence>
<keyword evidence="4" id="KW-0547">Nucleotide-binding</keyword>
<accession>Q22AM2</accession>
<dbReference type="EC" id="2.7.11.1" evidence="1"/>
<dbReference type="SMART" id="SM00220">
    <property type="entry name" value="S_TKc"/>
    <property type="match status" value="1"/>
</dbReference>
<dbReference type="GO" id="GO:0016459">
    <property type="term" value="C:myosin complex"/>
    <property type="evidence" value="ECO:0007669"/>
    <property type="project" value="InterPro"/>
</dbReference>
<dbReference type="GO" id="GO:0035556">
    <property type="term" value="P:intracellular signal transduction"/>
    <property type="evidence" value="ECO:0007669"/>
    <property type="project" value="TreeGrafter"/>
</dbReference>
<dbReference type="GeneID" id="7836952"/>
<dbReference type="EMBL" id="GG662431">
    <property type="protein sequence ID" value="EAR82334.2"/>
    <property type="molecule type" value="Genomic_DNA"/>
</dbReference>
<sequence length="747" mass="88087">MKKLGQLFSRKKDRQDSTYVNCESEKGKSSMDHLQLQQKEDLQSILDPFEQIAYSDHIEKFNRKNKKQKRSLMITNYFVYNLKGLSLKRKIDIQKIKKIIQNRQNCEFILNIPDEYDYRYCAHSESQKQCIIDILCSFSQGLQIMYADQIDLAEVVQTKKEMEYFQNIQSDEIDKTTVQIINEIEVRNTQNYCTNSIIIDDCHSNICRTTILNAQLTSNQIQNQLSQNPRSSLLYSLFSSNQRQNNGSNTPSPKKDNYQHTNDNYIQKLPSFQKGIQRNFSDFELIEVLGYNSIWRYFRVRECQNTKKIYQMRVINIHNLFKQESEDMQNQFVQEQIYLIKELDSNYFTQQFYYIHQGNYFAVLQEELDAIKYIDLAQLIDEQSFLSENVAKLIAAQIAYSLHILHQKKIIYNQVNSKDIKIDLAGNTILNRFEFSQFLFTPFQVSPKNGGKLFVKSENVKSSNDTFSQVAQNKSAQNYRNSTCNIKERNSDDINYCYAAPEIINEQPNTYSSDWWSFGVLLFEMLLGYTPFYDQNPSQIQQKILTSKEIIFPKMANISPAAKNLIQRCLDKNQKNRIKSNEVLSHEFFQDIKWRDIKERVPQQEISQIFNLEQQLIKQSTKIQIEPTININQVDSQQKVYDFNPQKTTKISNCQDKTKTISDKQDQILQQTQATSNYNQIEQQNYENNTVKHQKKTNQFNKHNYQEHLEENFILDLFGGVDKNVQIFKLNNMIKKERIPIELLNEA</sequence>
<dbReference type="PROSITE" id="PS50011">
    <property type="entry name" value="PROTEIN_KINASE_DOM"/>
    <property type="match status" value="1"/>
</dbReference>
<evidence type="ECO:0000259" key="10">
    <source>
        <dbReference type="PROSITE" id="PS50011"/>
    </source>
</evidence>
<feature type="region of interest" description="Disordered" evidence="9">
    <location>
        <begin position="1"/>
        <end position="30"/>
    </location>
</feature>
<dbReference type="GO" id="GO:0003774">
    <property type="term" value="F:cytoskeletal motor activity"/>
    <property type="evidence" value="ECO:0007669"/>
    <property type="project" value="InterPro"/>
</dbReference>
<evidence type="ECO:0000256" key="3">
    <source>
        <dbReference type="ARBA" id="ARBA00022679"/>
    </source>
</evidence>
<evidence type="ECO:0000256" key="9">
    <source>
        <dbReference type="SAM" id="MobiDB-lite"/>
    </source>
</evidence>
<dbReference type="InterPro" id="IPR011009">
    <property type="entry name" value="Kinase-like_dom_sf"/>
</dbReference>
<dbReference type="KEGG" id="tet:TTHERM_01193540"/>
<dbReference type="Pfam" id="PF00069">
    <property type="entry name" value="Pkinase"/>
    <property type="match status" value="1"/>
</dbReference>
<dbReference type="Gene3D" id="1.10.510.10">
    <property type="entry name" value="Transferase(Phosphotransferase) domain 1"/>
    <property type="match status" value="2"/>
</dbReference>
<keyword evidence="5 12" id="KW-0418">Kinase</keyword>
<evidence type="ECO:0000256" key="2">
    <source>
        <dbReference type="ARBA" id="ARBA00022527"/>
    </source>
</evidence>
<feature type="domain" description="TH1" evidence="11">
    <location>
        <begin position="2"/>
        <end position="199"/>
    </location>
</feature>
<comment type="catalytic activity">
    <reaction evidence="7">
        <text>L-threonyl-[protein] + ATP = O-phospho-L-threonyl-[protein] + ADP + H(+)</text>
        <dbReference type="Rhea" id="RHEA:46608"/>
        <dbReference type="Rhea" id="RHEA-COMP:11060"/>
        <dbReference type="Rhea" id="RHEA-COMP:11605"/>
        <dbReference type="ChEBI" id="CHEBI:15378"/>
        <dbReference type="ChEBI" id="CHEBI:30013"/>
        <dbReference type="ChEBI" id="CHEBI:30616"/>
        <dbReference type="ChEBI" id="CHEBI:61977"/>
        <dbReference type="ChEBI" id="CHEBI:456216"/>
        <dbReference type="EC" id="2.7.11.1"/>
    </reaction>
</comment>
<feature type="region of interest" description="Disordered" evidence="9">
    <location>
        <begin position="241"/>
        <end position="261"/>
    </location>
</feature>
<dbReference type="InterPro" id="IPR050236">
    <property type="entry name" value="Ser_Thr_kinase_AGC"/>
</dbReference>
<dbReference type="GO" id="GO:0005524">
    <property type="term" value="F:ATP binding"/>
    <property type="evidence" value="ECO:0007669"/>
    <property type="project" value="UniProtKB-KW"/>
</dbReference>
<dbReference type="HOGENOM" id="CLU_363120_0_0_1"/>
<dbReference type="GO" id="GO:0004674">
    <property type="term" value="F:protein serine/threonine kinase activity"/>
    <property type="evidence" value="ECO:0007669"/>
    <property type="project" value="UniProtKB-KW"/>
</dbReference>
<evidence type="ECO:0000256" key="6">
    <source>
        <dbReference type="ARBA" id="ARBA00022840"/>
    </source>
</evidence>
<evidence type="ECO:0000313" key="12">
    <source>
        <dbReference type="EMBL" id="EAR82334.2"/>
    </source>
</evidence>
<dbReference type="InParanoid" id="Q22AM2"/>
<dbReference type="eggNOG" id="KOG0610">
    <property type="taxonomic scope" value="Eukaryota"/>
</dbReference>
<dbReference type="PANTHER" id="PTHR24356">
    <property type="entry name" value="SERINE/THREONINE-PROTEIN KINASE"/>
    <property type="match status" value="1"/>
</dbReference>
<evidence type="ECO:0000259" key="11">
    <source>
        <dbReference type="PROSITE" id="PS51757"/>
    </source>
</evidence>
<keyword evidence="6" id="KW-0067">ATP-binding</keyword>
<dbReference type="PROSITE" id="PS51757">
    <property type="entry name" value="TH1"/>
    <property type="match status" value="1"/>
</dbReference>
<dbReference type="RefSeq" id="XP_001029997.2">
    <property type="nucleotide sequence ID" value="XM_001029997.2"/>
</dbReference>
<evidence type="ECO:0000256" key="7">
    <source>
        <dbReference type="ARBA" id="ARBA00047899"/>
    </source>
</evidence>
<protein>
    <recommendedName>
        <fullName evidence="1">non-specific serine/threonine protein kinase</fullName>
        <ecNumber evidence="1">2.7.11.1</ecNumber>
    </recommendedName>
</protein>
<keyword evidence="2" id="KW-0723">Serine/threonine-protein kinase</keyword>
<proteinExistence type="predicted"/>
<keyword evidence="13" id="KW-1185">Reference proteome</keyword>
<gene>
    <name evidence="12" type="ORF">TTHERM_01193540</name>
</gene>
<dbReference type="InterPro" id="IPR010926">
    <property type="entry name" value="Myosin_TH1"/>
</dbReference>
<evidence type="ECO:0000313" key="13">
    <source>
        <dbReference type="Proteomes" id="UP000009168"/>
    </source>
</evidence>
<dbReference type="Pfam" id="PF06017">
    <property type="entry name" value="Myosin_TH1"/>
    <property type="match status" value="1"/>
</dbReference>
<name>Q22AM2_TETTS</name>
<dbReference type="AlphaFoldDB" id="Q22AM2"/>
<dbReference type="Proteomes" id="UP000009168">
    <property type="component" value="Unassembled WGS sequence"/>
</dbReference>
<keyword evidence="3" id="KW-0808">Transferase</keyword>
<evidence type="ECO:0000256" key="8">
    <source>
        <dbReference type="ARBA" id="ARBA00048679"/>
    </source>
</evidence>
<reference evidence="13" key="1">
    <citation type="journal article" date="2006" name="PLoS Biol.">
        <title>Macronuclear genome sequence of the ciliate Tetrahymena thermophila, a model eukaryote.</title>
        <authorList>
            <person name="Eisen J.A."/>
            <person name="Coyne R.S."/>
            <person name="Wu M."/>
            <person name="Wu D."/>
            <person name="Thiagarajan M."/>
            <person name="Wortman J.R."/>
            <person name="Badger J.H."/>
            <person name="Ren Q."/>
            <person name="Amedeo P."/>
            <person name="Jones K.M."/>
            <person name="Tallon L.J."/>
            <person name="Delcher A.L."/>
            <person name="Salzberg S.L."/>
            <person name="Silva J.C."/>
            <person name="Haas B.J."/>
            <person name="Majoros W.H."/>
            <person name="Farzad M."/>
            <person name="Carlton J.M."/>
            <person name="Smith R.K. Jr."/>
            <person name="Garg J."/>
            <person name="Pearlman R.E."/>
            <person name="Karrer K.M."/>
            <person name="Sun L."/>
            <person name="Manning G."/>
            <person name="Elde N.C."/>
            <person name="Turkewitz A.P."/>
            <person name="Asai D.J."/>
            <person name="Wilkes D.E."/>
            <person name="Wang Y."/>
            <person name="Cai H."/>
            <person name="Collins K."/>
            <person name="Stewart B.A."/>
            <person name="Lee S.R."/>
            <person name="Wilamowska K."/>
            <person name="Weinberg Z."/>
            <person name="Ruzzo W.L."/>
            <person name="Wloga D."/>
            <person name="Gaertig J."/>
            <person name="Frankel J."/>
            <person name="Tsao C.-C."/>
            <person name="Gorovsky M.A."/>
            <person name="Keeling P.J."/>
            <person name="Waller R.F."/>
            <person name="Patron N.J."/>
            <person name="Cherry J.M."/>
            <person name="Stover N.A."/>
            <person name="Krieger C.J."/>
            <person name="del Toro C."/>
            <person name="Ryder H.F."/>
            <person name="Williamson S.C."/>
            <person name="Barbeau R.A."/>
            <person name="Hamilton E.P."/>
            <person name="Orias E."/>
        </authorList>
    </citation>
    <scope>NUCLEOTIDE SEQUENCE [LARGE SCALE GENOMIC DNA]</scope>
    <source>
        <strain evidence="13">SB210</strain>
    </source>
</reference>
<comment type="catalytic activity">
    <reaction evidence="8">
        <text>L-seryl-[protein] + ATP = O-phospho-L-seryl-[protein] + ADP + H(+)</text>
        <dbReference type="Rhea" id="RHEA:17989"/>
        <dbReference type="Rhea" id="RHEA-COMP:9863"/>
        <dbReference type="Rhea" id="RHEA-COMP:11604"/>
        <dbReference type="ChEBI" id="CHEBI:15378"/>
        <dbReference type="ChEBI" id="CHEBI:29999"/>
        <dbReference type="ChEBI" id="CHEBI:30616"/>
        <dbReference type="ChEBI" id="CHEBI:83421"/>
        <dbReference type="ChEBI" id="CHEBI:456216"/>
        <dbReference type="EC" id="2.7.11.1"/>
    </reaction>
</comment>
<evidence type="ECO:0000256" key="1">
    <source>
        <dbReference type="ARBA" id="ARBA00012513"/>
    </source>
</evidence>